<dbReference type="InterPro" id="IPR008571">
    <property type="entry name" value="HerA-like"/>
</dbReference>
<name>A0ABX8ZCL7_9SPHN</name>
<dbReference type="PANTHER" id="PTHR42957">
    <property type="entry name" value="HELICASE MJ1565-RELATED"/>
    <property type="match status" value="1"/>
</dbReference>
<evidence type="ECO:0000259" key="2">
    <source>
        <dbReference type="Pfam" id="PF01935"/>
    </source>
</evidence>
<proteinExistence type="predicted"/>
<dbReference type="PANTHER" id="PTHR42957:SF1">
    <property type="entry name" value="HELICASE MJ1565-RELATED"/>
    <property type="match status" value="1"/>
</dbReference>
<reference evidence="3 4" key="1">
    <citation type="submission" date="2021-08" db="EMBL/GenBank/DDBJ databases">
        <title>Comparative Genomics Analysis of the Genus Qipengyuania Reveals Extensive Genetic Diversity and Metabolic Versatility, Including the Description of Fifteen Novel Species.</title>
        <authorList>
            <person name="Liu Y."/>
        </authorList>
    </citation>
    <scope>NUCLEOTIDE SEQUENCE [LARGE SCALE GENOMIC DNA]</scope>
    <source>
        <strain evidence="3 4">1XM2-8</strain>
    </source>
</reference>
<organism evidence="3 4">
    <name type="scientific">Qipengyuania psychrotolerans</name>
    <dbReference type="NCBI Taxonomy" id="2867238"/>
    <lineage>
        <taxon>Bacteria</taxon>
        <taxon>Pseudomonadati</taxon>
        <taxon>Pseudomonadota</taxon>
        <taxon>Alphaproteobacteria</taxon>
        <taxon>Sphingomonadales</taxon>
        <taxon>Erythrobacteraceae</taxon>
        <taxon>Qipengyuania</taxon>
    </lineage>
</organism>
<dbReference type="Proteomes" id="UP000824280">
    <property type="component" value="Chromosome"/>
</dbReference>
<dbReference type="SUPFAM" id="SSF52540">
    <property type="entry name" value="P-loop containing nucleoside triphosphate hydrolases"/>
    <property type="match status" value="1"/>
</dbReference>
<evidence type="ECO:0000313" key="3">
    <source>
        <dbReference type="EMBL" id="QZD86723.1"/>
    </source>
</evidence>
<sequence length="1877" mass="203782">MAENEQILATALGRAAAHVGGVSKIVLPNSLGSVFRKAVAQAVNEASDEAYGVVVGDRTDEGEIVADKAIQFRSPEEEGTSTVVIVTTQSQAGQFKKSLELARDLLVDGLPGKLAEGPSATIDIDNLSREVAALSLDSHCDESRLADCVEQVACFLAEAYAEFGNDQKPWPAAFMTHFDLLAGNLPSALEMVEPGLPNREVVAVHFAAGLPRPVDGVAYSAKNDPKNYAKIIEERWSSYDEVARALAEIEEIDGPEARLANIDWETLPISRMNNGHPILAVCSNGYSTPAREEWLRAWAQTTEPGFFYERHAPEITTKLMVQLEDSNWEEAPILAEGADIIVLPQPGKRIKPSEDLHLCNVKLIIELREHVDTELAESLQFEFRPNSDAQLELGRIEVVQDRVEVTATLRKSIGVKGGKWKEKPLSLYFWSDINTPNNPFREPTRVSLAVPNPTRPVVYGVEESNGKRKPKVQFQGPSKVLRDEEANELVHDFDMDMPSISFSDAETKFSLAVIGAGATPRWADGNELKFESSSAWIKFFKLGRLPEDTTLQVEDYKLQLDWPIIESGQVAPVTAAILGEPLIPINENLRAALEQDPRFELERWLRDQCIDHMPKEEFRGCLGTALIATNSGTDDPGLEWSEEFGAFSNLPSNAPAAFPSGLSERPEVAKFWDAFEALRLQDLVGGNDDTALPSAIDLRELEPHQIDAYLCAYKGLLEAINPAQAKSAWAGYPLSGILYSPVTGAFEGVLLSPLHPLRLAWHWSVQLEAEKLQKLEHFASVAHSFLRFVDGDAFPLVGPSLAAPKRLLSLGLDAGPDDFFASWHFLASVEFHKSGNERKAKILGLDLPLGSPSGLDEGGISAAIRDYLRVYPMGPELRIGLASQGTRDRFAETDQAVISATQQLLDKARDELPGGVRVIDSPARTGRAPEAWKVLGSVKVAGDSRSSAGRPPLEWLVGDDGQKVDLQFLEDSVVSLDLMVDSQSSPDESLGTAGGKLPITRFKTWRALQGAGHSAVLNTGVTSNSFSGIAGFTEALTTLEGLAFDGKVGLVNSDLQIGQALFSDKARWTVTGNSFLDPASLSRKLRDDSVGLALWEWRPAFLARNQQRGVRASVSSTQPYTILAKQSPALQQEIASHLTTAGVTGSAEIASELVSSLGARAIGLSSLLTMGNTHSMGALGFAFAFKALQGWELDSEEDEIRCILPLDAVFPLLDTLSVGAKTVDDQRRADLLLIKAKLPKRIAQGDWANNTVAQIFLQPVEIKARAGSGSFPDRASSAIKDPLEQLSSSQKVIQKACDNLMTHGENSQLLGSAFATLVEAAFALKPHELRAAPSVETRVLEAVASGRLSISSTPGTLLWFQGAGKSQGGAGYEPRQGELTRPGQVLANFETLADCNGGGAFCSTVAGVVESTFPEYASSPAEPYEPETQEADLVTNEDQPARVEPIGGGVSEEPAEPDVELKGQSQEADHAAQDNGNSVSERPAPEGKENGQVPIHATPSLGIEVLVGQEFQGTSSSPVLFKPSNTELTQMNMGVVGDLGTGKTQFLKSLVYQLSQSAASNRGKAPKTFIFDYKKDYSAGEFPESISAQVLDPTRTLPINFFALPEGATNIQKVYRANFFKDLLQRIANIGAVQGTNLYASVMHAYGDCAPGHWPLLENILDVYRQKNGGTADTVVAKLTMMIDLEIFEKNHQNIHSFSELFTKNTVLNLSDLGGAGQDIVDIVATMFLEHLYTDYMKTIEKPGFEVGEDGTNRRFIDTMVLIDEAHHALGRGFDVLMKMMLEGREFGLGVILSSQYLSHFQLGGKNWAEALSTWAVHNVKGAKAKDLENIGFRGPTHQMAQDLSSLKAHWAYYRCANGQTEGILMKGQPFFSLPKS</sequence>
<dbReference type="Pfam" id="PF01935">
    <property type="entry name" value="DUF87"/>
    <property type="match status" value="1"/>
</dbReference>
<dbReference type="InterPro" id="IPR002789">
    <property type="entry name" value="HerA_central"/>
</dbReference>
<feature type="region of interest" description="Disordered" evidence="1">
    <location>
        <begin position="1416"/>
        <end position="1494"/>
    </location>
</feature>
<gene>
    <name evidence="3" type="ORF">K3166_10995</name>
</gene>
<dbReference type="RefSeq" id="WP_221422265.1">
    <property type="nucleotide sequence ID" value="NZ_CP081297.1"/>
</dbReference>
<accession>A0ABX8ZCL7</accession>
<feature type="domain" description="Helicase HerA central" evidence="2">
    <location>
        <begin position="1526"/>
        <end position="1731"/>
    </location>
</feature>
<dbReference type="InterPro" id="IPR027417">
    <property type="entry name" value="P-loop_NTPase"/>
</dbReference>
<evidence type="ECO:0000256" key="1">
    <source>
        <dbReference type="SAM" id="MobiDB-lite"/>
    </source>
</evidence>
<dbReference type="EMBL" id="CP081297">
    <property type="protein sequence ID" value="QZD86723.1"/>
    <property type="molecule type" value="Genomic_DNA"/>
</dbReference>
<keyword evidence="4" id="KW-1185">Reference proteome</keyword>
<dbReference type="Gene3D" id="3.40.50.300">
    <property type="entry name" value="P-loop containing nucleotide triphosphate hydrolases"/>
    <property type="match status" value="2"/>
</dbReference>
<protein>
    <recommendedName>
        <fullName evidence="2">Helicase HerA central domain-containing protein</fullName>
    </recommendedName>
</protein>
<evidence type="ECO:0000313" key="4">
    <source>
        <dbReference type="Proteomes" id="UP000824280"/>
    </source>
</evidence>